<proteinExistence type="predicted"/>
<evidence type="ECO:0000313" key="1">
    <source>
        <dbReference type="EMBL" id="GGY17147.1"/>
    </source>
</evidence>
<sequence length="114" mass="12612">MTPLAVYIRAIHGMPSRATLLSRECAEETGCDDAGCFVSRRTLCRFADGVTIQYDVERDDAPQEGACLSCLLLCRVLETGEGDGVSPMRKRFESDCQFRFWLALQSDPADKPSS</sequence>
<name>A0A918P3R5_9NEIS</name>
<protein>
    <submittedName>
        <fullName evidence="1">Uncharacterized protein</fullName>
    </submittedName>
</protein>
<evidence type="ECO:0000313" key="2">
    <source>
        <dbReference type="Proteomes" id="UP000645257"/>
    </source>
</evidence>
<dbReference type="RefSeq" id="WP_189533994.1">
    <property type="nucleotide sequence ID" value="NZ_BMYX01000011.1"/>
</dbReference>
<accession>A0A918P3R5</accession>
<reference evidence="1" key="2">
    <citation type="submission" date="2020-09" db="EMBL/GenBank/DDBJ databases">
        <authorList>
            <person name="Sun Q."/>
            <person name="Kim S."/>
        </authorList>
    </citation>
    <scope>NUCLEOTIDE SEQUENCE</scope>
    <source>
        <strain evidence="1">KCTC 32182</strain>
    </source>
</reference>
<dbReference type="AlphaFoldDB" id="A0A918P3R5"/>
<dbReference type="EMBL" id="BMYX01000011">
    <property type="protein sequence ID" value="GGY17147.1"/>
    <property type="molecule type" value="Genomic_DNA"/>
</dbReference>
<keyword evidence="2" id="KW-1185">Reference proteome</keyword>
<dbReference type="Proteomes" id="UP000645257">
    <property type="component" value="Unassembled WGS sequence"/>
</dbReference>
<gene>
    <name evidence="1" type="ORF">GCM10011289_20610</name>
</gene>
<reference evidence="1" key="1">
    <citation type="journal article" date="2014" name="Int. J. Syst. Evol. Microbiol.">
        <title>Complete genome sequence of Corynebacterium casei LMG S-19264T (=DSM 44701T), isolated from a smear-ripened cheese.</title>
        <authorList>
            <consortium name="US DOE Joint Genome Institute (JGI-PGF)"/>
            <person name="Walter F."/>
            <person name="Albersmeier A."/>
            <person name="Kalinowski J."/>
            <person name="Ruckert C."/>
        </authorList>
    </citation>
    <scope>NUCLEOTIDE SEQUENCE</scope>
    <source>
        <strain evidence="1">KCTC 32182</strain>
    </source>
</reference>
<organism evidence="1 2">
    <name type="scientific">Paludibacterium paludis</name>
    <dbReference type="NCBI Taxonomy" id="1225769"/>
    <lineage>
        <taxon>Bacteria</taxon>
        <taxon>Pseudomonadati</taxon>
        <taxon>Pseudomonadota</taxon>
        <taxon>Betaproteobacteria</taxon>
        <taxon>Neisseriales</taxon>
        <taxon>Chromobacteriaceae</taxon>
        <taxon>Paludibacterium</taxon>
    </lineage>
</organism>
<comment type="caution">
    <text evidence="1">The sequence shown here is derived from an EMBL/GenBank/DDBJ whole genome shotgun (WGS) entry which is preliminary data.</text>
</comment>